<sequence length="155" mass="17587">MITEKVIRTLIDEKLGGSETYLVDLSVSSSNQIKIELDRMEGVSIDECVAMSRHIESALDRETEDFELQVSSPGLDQPFKVFQQYVKNIGREVSVLKVDGKKLKGLLLDANQDSITIEYSTKEKIEGKKKKETIIHKDAIPMNEIKETRIIISFK</sequence>
<dbReference type="PANTHER" id="PTHR33867">
    <property type="entry name" value="RIBOSOME MATURATION FACTOR RIMP"/>
    <property type="match status" value="1"/>
</dbReference>
<dbReference type="NCBIfam" id="NF002531">
    <property type="entry name" value="PRK02001.1"/>
    <property type="match status" value="1"/>
</dbReference>
<comment type="caution">
    <text evidence="6">The sequence shown here is derived from an EMBL/GenBank/DDBJ whole genome shotgun (WGS) entry which is preliminary data.</text>
</comment>
<dbReference type="EMBL" id="WWNE01000003">
    <property type="protein sequence ID" value="NBG64801.1"/>
    <property type="molecule type" value="Genomic_DNA"/>
</dbReference>
<evidence type="ECO:0000259" key="5">
    <source>
        <dbReference type="Pfam" id="PF17384"/>
    </source>
</evidence>
<accession>A0A6N9NGY3</accession>
<comment type="function">
    <text evidence="3">Required for maturation of 30S ribosomal subunits.</text>
</comment>
<keyword evidence="2 3" id="KW-0690">Ribosome biogenesis</keyword>
<evidence type="ECO:0000256" key="3">
    <source>
        <dbReference type="HAMAP-Rule" id="MF_01077"/>
    </source>
</evidence>
<evidence type="ECO:0000256" key="2">
    <source>
        <dbReference type="ARBA" id="ARBA00022517"/>
    </source>
</evidence>
<evidence type="ECO:0000256" key="1">
    <source>
        <dbReference type="ARBA" id="ARBA00022490"/>
    </source>
</evidence>
<dbReference type="InterPro" id="IPR028998">
    <property type="entry name" value="RimP_C"/>
</dbReference>
<organism evidence="6 7">
    <name type="scientific">Acidiluteibacter ferrifornacis</name>
    <dbReference type="NCBI Taxonomy" id="2692424"/>
    <lineage>
        <taxon>Bacteria</taxon>
        <taxon>Pseudomonadati</taxon>
        <taxon>Bacteroidota</taxon>
        <taxon>Flavobacteriia</taxon>
        <taxon>Flavobacteriales</taxon>
        <taxon>Cryomorphaceae</taxon>
        <taxon>Acidiluteibacter</taxon>
    </lineage>
</organism>
<gene>
    <name evidence="3 6" type="primary">rimP</name>
    <name evidence="6" type="ORF">GQN54_01640</name>
</gene>
<evidence type="ECO:0000259" key="4">
    <source>
        <dbReference type="Pfam" id="PF02576"/>
    </source>
</evidence>
<comment type="similarity">
    <text evidence="3">Belongs to the RimP family.</text>
</comment>
<dbReference type="GO" id="GO:0006412">
    <property type="term" value="P:translation"/>
    <property type="evidence" value="ECO:0007669"/>
    <property type="project" value="TreeGrafter"/>
</dbReference>
<dbReference type="Gene3D" id="3.30.300.70">
    <property type="entry name" value="RimP-like superfamily, N-terminal"/>
    <property type="match status" value="1"/>
</dbReference>
<dbReference type="SUPFAM" id="SSF75420">
    <property type="entry name" value="YhbC-like, N-terminal domain"/>
    <property type="match status" value="1"/>
</dbReference>
<feature type="domain" description="Ribosome maturation factor RimP N-terminal" evidence="4">
    <location>
        <begin position="17"/>
        <end position="76"/>
    </location>
</feature>
<dbReference type="RefSeq" id="WP_160631301.1">
    <property type="nucleotide sequence ID" value="NZ_WWNE01000003.1"/>
</dbReference>
<keyword evidence="1 3" id="KW-0963">Cytoplasm</keyword>
<dbReference type="InterPro" id="IPR003728">
    <property type="entry name" value="Ribosome_maturation_RimP"/>
</dbReference>
<evidence type="ECO:0000313" key="6">
    <source>
        <dbReference type="EMBL" id="NBG64801.1"/>
    </source>
</evidence>
<dbReference type="AlphaFoldDB" id="A0A6N9NGY3"/>
<dbReference type="GO" id="GO:0000028">
    <property type="term" value="P:ribosomal small subunit assembly"/>
    <property type="evidence" value="ECO:0007669"/>
    <property type="project" value="TreeGrafter"/>
</dbReference>
<reference evidence="6 7" key="1">
    <citation type="submission" date="2019-12" db="EMBL/GenBank/DDBJ databases">
        <authorList>
            <person name="Zhao J."/>
        </authorList>
    </citation>
    <scope>NUCLEOTIDE SEQUENCE [LARGE SCALE GENOMIC DNA]</scope>
    <source>
        <strain evidence="6 7">S-15</strain>
    </source>
</reference>
<dbReference type="GO" id="GO:0005829">
    <property type="term" value="C:cytosol"/>
    <property type="evidence" value="ECO:0007669"/>
    <property type="project" value="TreeGrafter"/>
</dbReference>
<evidence type="ECO:0000313" key="7">
    <source>
        <dbReference type="Proteomes" id="UP000470771"/>
    </source>
</evidence>
<dbReference type="HAMAP" id="MF_01077">
    <property type="entry name" value="RimP"/>
    <property type="match status" value="1"/>
</dbReference>
<dbReference type="Proteomes" id="UP000470771">
    <property type="component" value="Unassembled WGS sequence"/>
</dbReference>
<dbReference type="Pfam" id="PF17384">
    <property type="entry name" value="DUF150_C"/>
    <property type="match status" value="1"/>
</dbReference>
<keyword evidence="7" id="KW-1185">Reference proteome</keyword>
<dbReference type="InterPro" id="IPR035956">
    <property type="entry name" value="RimP_N_sf"/>
</dbReference>
<feature type="domain" description="Ribosome maturation factor RimP C-terminal" evidence="5">
    <location>
        <begin position="83"/>
        <end position="154"/>
    </location>
</feature>
<proteinExistence type="inferred from homology"/>
<protein>
    <recommendedName>
        <fullName evidence="3">Ribosome maturation factor RimP</fullName>
    </recommendedName>
</protein>
<comment type="subcellular location">
    <subcellularLocation>
        <location evidence="3">Cytoplasm</location>
    </subcellularLocation>
</comment>
<name>A0A6N9NGY3_9FLAO</name>
<dbReference type="PANTHER" id="PTHR33867:SF1">
    <property type="entry name" value="RIBOSOME MATURATION FACTOR RIMP"/>
    <property type="match status" value="1"/>
</dbReference>
<dbReference type="InterPro" id="IPR028989">
    <property type="entry name" value="RimP_N"/>
</dbReference>
<dbReference type="Pfam" id="PF02576">
    <property type="entry name" value="RimP_N"/>
    <property type="match status" value="1"/>
</dbReference>